<protein>
    <recommendedName>
        <fullName evidence="5">Queuine tRNA-ribosyltransferase accessory subunit 2</fullName>
    </recommendedName>
    <alternativeName>
        <fullName evidence="5">Queuine tRNA-ribosyltransferase domain-containing protein 1</fullName>
    </alternativeName>
</protein>
<dbReference type="GO" id="GO:0008479">
    <property type="term" value="F:tRNA-guanosine(34) queuine transglycosylase activity"/>
    <property type="evidence" value="ECO:0007669"/>
    <property type="project" value="UniProtKB-UniRule"/>
</dbReference>
<gene>
    <name evidence="7" type="ORF">JX265_005690</name>
</gene>
<feature type="binding site" evidence="5">
    <location>
        <position position="341"/>
    </location>
    <ligand>
        <name>Zn(2+)</name>
        <dbReference type="ChEBI" id="CHEBI:29105"/>
    </ligand>
</feature>
<comment type="function">
    <text evidence="5">Non-catalytic subunit of the queuine tRNA-ribosyltransferase (TGT) that catalyzes the base-exchange of a guanine (G) residue with queuine (Q) at position 34 (anticodon wobble position) in tRNAs with GU(N) anticodons (tRNA-Asp, -Asn, -His and -Tyr), resulting in the hypermodified nucleoside queuosine (7-(((4,5-cis-dihydroxy-2-cyclopenten-1-yl)amino)methyl)-7-deazaguanosine).</text>
</comment>
<dbReference type="Proteomes" id="UP000829685">
    <property type="component" value="Unassembled WGS sequence"/>
</dbReference>
<comment type="subunit">
    <text evidence="5">Heterodimer of a catalytic subunit and an accessory subunit.</text>
</comment>
<dbReference type="HAMAP" id="MF_03043">
    <property type="entry name" value="QTRT2"/>
    <property type="match status" value="1"/>
</dbReference>
<feature type="binding site" evidence="5">
    <location>
        <position position="336"/>
    </location>
    <ligand>
        <name>Zn(2+)</name>
        <dbReference type="ChEBI" id="CHEBI:29105"/>
    </ligand>
</feature>
<dbReference type="InterPro" id="IPR002616">
    <property type="entry name" value="tRNA_ribo_trans-like"/>
</dbReference>
<keyword evidence="4 5" id="KW-0862">Zinc</keyword>
<evidence type="ECO:0000313" key="7">
    <source>
        <dbReference type="EMBL" id="KAI1871704.1"/>
    </source>
</evidence>
<comment type="subcellular location">
    <subcellularLocation>
        <location evidence="5">Cytoplasm</location>
    </subcellularLocation>
</comment>
<comment type="cofactor">
    <cofactor evidence="5">
        <name>Zn(2+)</name>
        <dbReference type="ChEBI" id="CHEBI:29105"/>
    </cofactor>
    <text evidence="5">Binds 1 zinc ion per subunit.</text>
</comment>
<feature type="binding site" evidence="5">
    <location>
        <position position="338"/>
    </location>
    <ligand>
        <name>Zn(2+)</name>
        <dbReference type="ChEBI" id="CHEBI:29105"/>
    </ligand>
</feature>
<dbReference type="SUPFAM" id="SSF51713">
    <property type="entry name" value="tRNA-guanine transglycosylase"/>
    <property type="match status" value="1"/>
</dbReference>
<comment type="caution">
    <text evidence="7">The sequence shown here is derived from an EMBL/GenBank/DDBJ whole genome shotgun (WGS) entry which is preliminary data.</text>
</comment>
<dbReference type="PANTHER" id="PTHR46064">
    <property type="entry name" value="QUEUINE TRNA-RIBOSYLTRANSFERASE ACCESSORY SUBUNIT 2"/>
    <property type="match status" value="1"/>
</dbReference>
<proteinExistence type="inferred from homology"/>
<feature type="binding site" evidence="5">
    <location>
        <position position="367"/>
    </location>
    <ligand>
        <name>Zn(2+)</name>
        <dbReference type="ChEBI" id="CHEBI:29105"/>
    </ligand>
</feature>
<dbReference type="AlphaFoldDB" id="A0A9P9WN28"/>
<organism evidence="7 8">
    <name type="scientific">Neoarthrinium moseri</name>
    <dbReference type="NCBI Taxonomy" id="1658444"/>
    <lineage>
        <taxon>Eukaryota</taxon>
        <taxon>Fungi</taxon>
        <taxon>Dikarya</taxon>
        <taxon>Ascomycota</taxon>
        <taxon>Pezizomycotina</taxon>
        <taxon>Sordariomycetes</taxon>
        <taxon>Xylariomycetidae</taxon>
        <taxon>Amphisphaeriales</taxon>
        <taxon>Apiosporaceae</taxon>
        <taxon>Neoarthrinium</taxon>
    </lineage>
</organism>
<name>A0A9P9WN28_9PEZI</name>
<evidence type="ECO:0000256" key="2">
    <source>
        <dbReference type="ARBA" id="ARBA00022694"/>
    </source>
</evidence>
<dbReference type="NCBIfam" id="TIGR00449">
    <property type="entry name" value="tgt_general"/>
    <property type="match status" value="1"/>
</dbReference>
<dbReference type="InterPro" id="IPR050852">
    <property type="entry name" value="Queuine_tRNA-ribosyltrfase"/>
</dbReference>
<feature type="domain" description="tRNA-guanine(15) transglycosylase-like" evidence="6">
    <location>
        <begin position="24"/>
        <end position="400"/>
    </location>
</feature>
<evidence type="ECO:0000256" key="1">
    <source>
        <dbReference type="ARBA" id="ARBA00022490"/>
    </source>
</evidence>
<dbReference type="InterPro" id="IPR036511">
    <property type="entry name" value="TGT-like_sf"/>
</dbReference>
<dbReference type="GO" id="GO:0005737">
    <property type="term" value="C:cytoplasm"/>
    <property type="evidence" value="ECO:0007669"/>
    <property type="project" value="UniProtKB-SubCell"/>
</dbReference>
<evidence type="ECO:0000256" key="3">
    <source>
        <dbReference type="ARBA" id="ARBA00022723"/>
    </source>
</evidence>
<dbReference type="GO" id="GO:0046872">
    <property type="term" value="F:metal ion binding"/>
    <property type="evidence" value="ECO:0007669"/>
    <property type="project" value="UniProtKB-KW"/>
</dbReference>
<keyword evidence="8" id="KW-1185">Reference proteome</keyword>
<comment type="similarity">
    <text evidence="5">Belongs to the queuine tRNA-ribosyltransferase family. QTRT2 subfamily.</text>
</comment>
<evidence type="ECO:0000259" key="6">
    <source>
        <dbReference type="Pfam" id="PF01702"/>
    </source>
</evidence>
<dbReference type="EMBL" id="JAFIMR010000012">
    <property type="protein sequence ID" value="KAI1871704.1"/>
    <property type="molecule type" value="Genomic_DNA"/>
</dbReference>
<keyword evidence="1 5" id="KW-0963">Cytoplasm</keyword>
<dbReference type="Pfam" id="PF01702">
    <property type="entry name" value="TGT"/>
    <property type="match status" value="1"/>
</dbReference>
<dbReference type="PANTHER" id="PTHR46064:SF1">
    <property type="entry name" value="QUEUINE TRNA-RIBOSYLTRANSFERASE ACCESSORY SUBUNIT 2"/>
    <property type="match status" value="1"/>
</dbReference>
<evidence type="ECO:0000313" key="8">
    <source>
        <dbReference type="Proteomes" id="UP000829685"/>
    </source>
</evidence>
<evidence type="ECO:0000256" key="4">
    <source>
        <dbReference type="ARBA" id="ARBA00022833"/>
    </source>
</evidence>
<sequence length="489" mass="53562">MSGEMDGELPFRVLKPATSDGALARLGRLELPGRKSLDTPNFFGVTSRGAIPHLTPDTILKYTQTNGVYMALEDFVEKSGKRATPALFTSPTDADGRRLHSYTATPSDVTIVLGPRRHPAVVSPGGNGATYVSICTSTGFQSLDMERYCNSVATVKPDVVIPLADLTFGPGISSAKRQRRMVERTEEWVEAFFKTLDPQEVLKPAGIHAFAPLLPVEYPMQWEYLNRLSEDHAHHLSGLAVYDANILADLQQHKPLVDLPRLSMDPPASPHHILRQVRMGVDVLTIPFLNSISDQGIALTFSFPPSQTEDGRILPLGLNMWLKEHQVSLSPLVEGCSCYACTKHHRAFLQHLLNAKEMLGWNLLQIHNLHVMTQFFEAIRVAIADGSFEEKARDFARAYDPELPLGTGEPPRSRGYHFKSIANQPKINEPPWQALEGDKGEDQVLAGEIAGLVVTGHSAVGGETPLVPDADADAADLDQSGFAEVEKSA</sequence>
<keyword evidence="2 5" id="KW-0819">tRNA processing</keyword>
<dbReference type="GO" id="GO:0006400">
    <property type="term" value="P:tRNA modification"/>
    <property type="evidence" value="ECO:0007669"/>
    <property type="project" value="InterPro"/>
</dbReference>
<dbReference type="Gene3D" id="3.20.20.105">
    <property type="entry name" value="Queuine tRNA-ribosyltransferase-like"/>
    <property type="match status" value="1"/>
</dbReference>
<evidence type="ECO:0000256" key="5">
    <source>
        <dbReference type="HAMAP-Rule" id="MF_03043"/>
    </source>
</evidence>
<keyword evidence="3 5" id="KW-0479">Metal-binding</keyword>
<accession>A0A9P9WN28</accession>
<reference evidence="7" key="1">
    <citation type="submission" date="2021-03" db="EMBL/GenBank/DDBJ databases">
        <title>Revisited historic fungal species revealed as producer of novel bioactive compounds through whole genome sequencing and comparative genomics.</title>
        <authorList>
            <person name="Vignolle G.A."/>
            <person name="Hochenegger N."/>
            <person name="Mach R.L."/>
            <person name="Mach-Aigner A.R."/>
            <person name="Javad Rahimi M."/>
            <person name="Salim K.A."/>
            <person name="Chan C.M."/>
            <person name="Lim L.B.L."/>
            <person name="Cai F."/>
            <person name="Druzhinina I.S."/>
            <person name="U'Ren J.M."/>
            <person name="Derntl C."/>
        </authorList>
    </citation>
    <scope>NUCLEOTIDE SEQUENCE</scope>
    <source>
        <strain evidence="7">TUCIM 5799</strain>
    </source>
</reference>
<dbReference type="InterPro" id="IPR028592">
    <property type="entry name" value="QTRTD1"/>
</dbReference>